<dbReference type="Proteomes" id="UP000283509">
    <property type="component" value="Unassembled WGS sequence"/>
</dbReference>
<dbReference type="GO" id="GO:0003723">
    <property type="term" value="F:RNA binding"/>
    <property type="evidence" value="ECO:0007669"/>
    <property type="project" value="UniProtKB-UniRule"/>
</dbReference>
<dbReference type="AlphaFoldDB" id="A0A3R7M9W0"/>
<dbReference type="PROSITE" id="PS50084">
    <property type="entry name" value="KH_TYPE_1"/>
    <property type="match status" value="2"/>
</dbReference>
<dbReference type="Pfam" id="PF00013">
    <property type="entry name" value="KH_1"/>
    <property type="match status" value="1"/>
</dbReference>
<dbReference type="InterPro" id="IPR004088">
    <property type="entry name" value="KH_dom_type_1"/>
</dbReference>
<comment type="caution">
    <text evidence="3">The sequence shown here is derived from an EMBL/GenBank/DDBJ whole genome shotgun (WGS) entry which is preliminary data.</text>
</comment>
<feature type="domain" description="K Homology" evidence="2">
    <location>
        <begin position="238"/>
        <end position="304"/>
    </location>
</feature>
<dbReference type="InterPro" id="IPR036612">
    <property type="entry name" value="KH_dom_type_1_sf"/>
</dbReference>
<keyword evidence="4" id="KW-1185">Reference proteome</keyword>
<proteinExistence type="predicted"/>
<evidence type="ECO:0000313" key="4">
    <source>
        <dbReference type="Proteomes" id="UP000283509"/>
    </source>
</evidence>
<dbReference type="Gene3D" id="3.30.1370.10">
    <property type="entry name" value="K Homology domain, type 1"/>
    <property type="match status" value="2"/>
</dbReference>
<accession>A0A3R7M9W0</accession>
<evidence type="ECO:0000259" key="2">
    <source>
        <dbReference type="SMART" id="SM00322"/>
    </source>
</evidence>
<gene>
    <name evidence="3" type="ORF">C7M84_010671</name>
</gene>
<dbReference type="SUPFAM" id="SSF54791">
    <property type="entry name" value="Eukaryotic type KH-domain (KH-domain type I)"/>
    <property type="match status" value="2"/>
</dbReference>
<feature type="domain" description="K Homology" evidence="2">
    <location>
        <begin position="305"/>
        <end position="364"/>
    </location>
</feature>
<dbReference type="SMART" id="SM00322">
    <property type="entry name" value="KH"/>
    <property type="match status" value="2"/>
</dbReference>
<reference evidence="3 4" key="2">
    <citation type="submission" date="2019-01" db="EMBL/GenBank/DDBJ databases">
        <title>The decoding of complex shrimp genome reveals the adaptation for benthos swimmer, frequently molting mechanism and breeding impact on genome.</title>
        <authorList>
            <person name="Sun Y."/>
            <person name="Gao Y."/>
            <person name="Yu Y."/>
        </authorList>
    </citation>
    <scope>NUCLEOTIDE SEQUENCE [LARGE SCALE GENOMIC DNA]</scope>
    <source>
        <tissue evidence="3">Muscle</tissue>
    </source>
</reference>
<evidence type="ECO:0000313" key="3">
    <source>
        <dbReference type="EMBL" id="ROT71032.1"/>
    </source>
</evidence>
<evidence type="ECO:0000256" key="1">
    <source>
        <dbReference type="PROSITE-ProRule" id="PRU00117"/>
    </source>
</evidence>
<protein>
    <recommendedName>
        <fullName evidence="2">K Homology domain-containing protein</fullName>
    </recommendedName>
</protein>
<dbReference type="EMBL" id="QCYY01002351">
    <property type="protein sequence ID" value="ROT71032.1"/>
    <property type="molecule type" value="Genomic_DNA"/>
</dbReference>
<sequence length="450" mass="49478">MASLSNIVNLPGTAPSPHSGDPTGFPHPPFASTYFPAARRAYVDSLKEVGRKNEAGYWYFGLLVAGEVVSLSSITDFVPSTDGYSSESSGDSLTSSDLEDDVEFAAQMCKVKGFGVQKNRPAPAQRREAFLREEDRRRFFQQAGKAAEKFDVKLFRPHAGNLVAPFLVKSKEEATCAYMQHIENFVQALRMLAKQALGIWLEMPFKEEEPSESCTRWQGKDRALLLKKLGEIEGQVCSSETTSSDIAPAHYGKVIGKGGARLKYIHEKYGVRVSIPKDKESSITVSGKSDSVCGAIKEVEELVQKDELLQLPIGKGGSHAAKVQEEFGVKLHTKSREHSESRLVVKGPLSAAEKAVASIKLNVAGRRRLNEERCRREEETKVKIQLPERNKPDAQILVTGLKENAQAVVAQLELMANLKLRPKHVLVSLRIKSDEHILVLGPSETSASGL</sequence>
<keyword evidence="1" id="KW-0694">RNA-binding</keyword>
<dbReference type="InterPro" id="IPR004087">
    <property type="entry name" value="KH_dom"/>
</dbReference>
<dbReference type="CDD" id="cd22407">
    <property type="entry name" value="KH-I_Vigilin_rpt3"/>
    <property type="match status" value="1"/>
</dbReference>
<dbReference type="GO" id="GO:0010468">
    <property type="term" value="P:regulation of gene expression"/>
    <property type="evidence" value="ECO:0007669"/>
    <property type="project" value="UniProtKB-ARBA"/>
</dbReference>
<reference evidence="3 4" key="1">
    <citation type="submission" date="2018-04" db="EMBL/GenBank/DDBJ databases">
        <authorList>
            <person name="Zhang X."/>
            <person name="Yuan J."/>
            <person name="Li F."/>
            <person name="Xiang J."/>
        </authorList>
    </citation>
    <scope>NUCLEOTIDE SEQUENCE [LARGE SCALE GENOMIC DNA]</scope>
    <source>
        <tissue evidence="3">Muscle</tissue>
    </source>
</reference>
<name>A0A3R7M9W0_PENVA</name>
<organism evidence="3 4">
    <name type="scientific">Penaeus vannamei</name>
    <name type="common">Whiteleg shrimp</name>
    <name type="synonym">Litopenaeus vannamei</name>
    <dbReference type="NCBI Taxonomy" id="6689"/>
    <lineage>
        <taxon>Eukaryota</taxon>
        <taxon>Metazoa</taxon>
        <taxon>Ecdysozoa</taxon>
        <taxon>Arthropoda</taxon>
        <taxon>Crustacea</taxon>
        <taxon>Multicrustacea</taxon>
        <taxon>Malacostraca</taxon>
        <taxon>Eumalacostraca</taxon>
        <taxon>Eucarida</taxon>
        <taxon>Decapoda</taxon>
        <taxon>Dendrobranchiata</taxon>
        <taxon>Penaeoidea</taxon>
        <taxon>Penaeidae</taxon>
        <taxon>Penaeus</taxon>
    </lineage>
</organism>